<dbReference type="GO" id="GO:0009636">
    <property type="term" value="P:response to toxic substance"/>
    <property type="evidence" value="ECO:0007669"/>
    <property type="project" value="UniProtKB-KW"/>
</dbReference>
<dbReference type="EMBL" id="CABFNO020001405">
    <property type="protein sequence ID" value="CAG9986752.1"/>
    <property type="molecule type" value="Genomic_DNA"/>
</dbReference>
<keyword evidence="6" id="KW-0862">Zinc</keyword>
<evidence type="ECO:0000256" key="5">
    <source>
        <dbReference type="ARBA" id="ARBA00022723"/>
    </source>
</evidence>
<keyword evidence="5" id="KW-0479">Metal-binding</keyword>
<evidence type="ECO:0000256" key="11">
    <source>
        <dbReference type="ARBA" id="ARBA00066349"/>
    </source>
</evidence>
<evidence type="ECO:0000256" key="1">
    <source>
        <dbReference type="ARBA" id="ARBA00001933"/>
    </source>
</evidence>
<dbReference type="SUPFAM" id="SSF51419">
    <property type="entry name" value="PLP-binding barrel"/>
    <property type="match status" value="1"/>
</dbReference>
<protein>
    <recommendedName>
        <fullName evidence="12">D-serine dehydratase</fullName>
        <ecNumber evidence="11">4.3.1.18</ecNumber>
    </recommendedName>
    <alternativeName>
        <fullName evidence="13">D-serine deaminase</fullName>
    </alternativeName>
</protein>
<gene>
    <name evidence="15" type="ORF">CBYS24578_00007950</name>
</gene>
<proteinExistence type="inferred from homology"/>
<dbReference type="InterPro" id="IPR029066">
    <property type="entry name" value="PLP-binding_barrel"/>
</dbReference>
<evidence type="ECO:0000313" key="16">
    <source>
        <dbReference type="Proteomes" id="UP000754883"/>
    </source>
</evidence>
<evidence type="ECO:0000256" key="9">
    <source>
        <dbReference type="ARBA" id="ARBA00051198"/>
    </source>
</evidence>
<dbReference type="InterPro" id="IPR042208">
    <property type="entry name" value="D-ser_dehydrat-like_sf"/>
</dbReference>
<evidence type="ECO:0000256" key="7">
    <source>
        <dbReference type="ARBA" id="ARBA00022898"/>
    </source>
</evidence>
<dbReference type="InterPro" id="IPR001608">
    <property type="entry name" value="Ala_racemase_N"/>
</dbReference>
<dbReference type="Proteomes" id="UP000754883">
    <property type="component" value="Unassembled WGS sequence"/>
</dbReference>
<dbReference type="PANTHER" id="PTHR28004">
    <property type="entry name" value="ZGC:162816-RELATED"/>
    <property type="match status" value="1"/>
</dbReference>
<dbReference type="SMART" id="SM01119">
    <property type="entry name" value="D-ser_dehydrat"/>
    <property type="match status" value="1"/>
</dbReference>
<evidence type="ECO:0000313" key="15">
    <source>
        <dbReference type="EMBL" id="CAG9986752.1"/>
    </source>
</evidence>
<keyword evidence="16" id="KW-1185">Reference proteome</keyword>
<dbReference type="GO" id="GO:0046872">
    <property type="term" value="F:metal ion binding"/>
    <property type="evidence" value="ECO:0007669"/>
    <property type="project" value="UniProtKB-KW"/>
</dbReference>
<evidence type="ECO:0000256" key="12">
    <source>
        <dbReference type="ARBA" id="ARBA00069616"/>
    </source>
</evidence>
<keyword evidence="8" id="KW-0456">Lyase</keyword>
<comment type="caution">
    <text evidence="15">The sequence shown here is derived from an EMBL/GenBank/DDBJ whole genome shotgun (WGS) entry which is preliminary data.</text>
</comment>
<dbReference type="InterPro" id="IPR026956">
    <property type="entry name" value="D-ser_dehydrat-like_dom"/>
</dbReference>
<evidence type="ECO:0000256" key="13">
    <source>
        <dbReference type="ARBA" id="ARBA00075219"/>
    </source>
</evidence>
<evidence type="ECO:0000256" key="2">
    <source>
        <dbReference type="ARBA" id="ARBA00001947"/>
    </source>
</evidence>
<dbReference type="Pfam" id="PF14031">
    <property type="entry name" value="D-ser_dehydrat"/>
    <property type="match status" value="1"/>
</dbReference>
<dbReference type="GO" id="GO:0036088">
    <property type="term" value="P:D-serine catabolic process"/>
    <property type="evidence" value="ECO:0007669"/>
    <property type="project" value="TreeGrafter"/>
</dbReference>
<dbReference type="InterPro" id="IPR051466">
    <property type="entry name" value="D-amino_acid_metab_enzyme"/>
</dbReference>
<comment type="similarity">
    <text evidence="3">Belongs to the DSD1 family.</text>
</comment>
<dbReference type="Pfam" id="PF01168">
    <property type="entry name" value="Ala_racemase_N"/>
    <property type="match status" value="1"/>
</dbReference>
<dbReference type="PANTHER" id="PTHR28004:SF2">
    <property type="entry name" value="D-SERINE DEHYDRATASE"/>
    <property type="match status" value="1"/>
</dbReference>
<keyword evidence="7" id="KW-0663">Pyridoxal phosphate</keyword>
<dbReference type="Gene3D" id="2.40.37.20">
    <property type="entry name" value="D-serine dehydratase-like domain"/>
    <property type="match status" value="1"/>
</dbReference>
<sequence>MDRALEHRKSYIGRSVAELPSPSLVLSLPILKRNTEALLQDVEDLEIAFRPHVKTLKTLEMTRLMLAGEKFRSIVASTVTEIKGCLPLVSEGILDECVYGFPIYPSVLPELVQLRQHIEIILIIDNEQQIDLLEEAGHGKPWKVFIKLDVGARRAGVDPSSPVLERLIQRASASPAMSIYGFYCHANHSYGGRTRREAEDMLKVEIDSLLGAAALLPSDRKVVLSLGATPTAHVIKSLKAKAPENVQIELHAGNFPCNDLQQVSTGVVTEQDQAGRVIVDVCSVYEERNEALVNAGVTSLSRETSPAYPGFGRIVGHPRWGITRMSQEHGILGLVTDDKGIERADVTFKVGQRLHIYCNHICITAAAFQVYFIVDENDVVQETWIPWKGW</sequence>
<name>A0A9N9UH98_9HYPO</name>
<comment type="function">
    <text evidence="10">Catalyzes the conversion of D-serine to pyruvate and ammonia. May play a role in D-serine detoxification.</text>
</comment>
<evidence type="ECO:0000256" key="4">
    <source>
        <dbReference type="ARBA" id="ARBA00022575"/>
    </source>
</evidence>
<reference evidence="15 16" key="2">
    <citation type="submission" date="2021-10" db="EMBL/GenBank/DDBJ databases">
        <authorList>
            <person name="Piombo E."/>
        </authorList>
    </citation>
    <scope>NUCLEOTIDE SEQUENCE [LARGE SCALE GENOMIC DNA]</scope>
</reference>
<accession>A0A9N9UH98</accession>
<dbReference type="AlphaFoldDB" id="A0A9N9UH98"/>
<keyword evidence="4" id="KW-0216">Detoxification</keyword>
<feature type="domain" description="D-serine dehydratase-like" evidence="14">
    <location>
        <begin position="274"/>
        <end position="375"/>
    </location>
</feature>
<dbReference type="OrthoDB" id="20198at2759"/>
<reference evidence="16" key="1">
    <citation type="submission" date="2019-06" db="EMBL/GenBank/DDBJ databases">
        <authorList>
            <person name="Broberg M."/>
        </authorList>
    </citation>
    <scope>NUCLEOTIDE SEQUENCE [LARGE SCALE GENOMIC DNA]</scope>
</reference>
<organism evidence="15 16">
    <name type="scientific">Clonostachys byssicola</name>
    <dbReference type="NCBI Taxonomy" id="160290"/>
    <lineage>
        <taxon>Eukaryota</taxon>
        <taxon>Fungi</taxon>
        <taxon>Dikarya</taxon>
        <taxon>Ascomycota</taxon>
        <taxon>Pezizomycotina</taxon>
        <taxon>Sordariomycetes</taxon>
        <taxon>Hypocreomycetidae</taxon>
        <taxon>Hypocreales</taxon>
        <taxon>Bionectriaceae</taxon>
        <taxon>Clonostachys</taxon>
    </lineage>
</organism>
<dbReference type="EC" id="4.3.1.18" evidence="11"/>
<dbReference type="GO" id="GO:0008721">
    <property type="term" value="F:D-serine ammonia-lyase activity"/>
    <property type="evidence" value="ECO:0007669"/>
    <property type="project" value="UniProtKB-EC"/>
</dbReference>
<dbReference type="FunFam" id="3.20.20.10:FF:000016">
    <property type="entry name" value="D-serine dehydratase"/>
    <property type="match status" value="1"/>
</dbReference>
<comment type="catalytic activity">
    <reaction evidence="9">
        <text>D-serine = pyruvate + NH4(+)</text>
        <dbReference type="Rhea" id="RHEA:13977"/>
        <dbReference type="ChEBI" id="CHEBI:15361"/>
        <dbReference type="ChEBI" id="CHEBI:28938"/>
        <dbReference type="ChEBI" id="CHEBI:35247"/>
        <dbReference type="EC" id="4.3.1.18"/>
    </reaction>
    <physiologicalReaction direction="left-to-right" evidence="9">
        <dbReference type="Rhea" id="RHEA:13978"/>
    </physiologicalReaction>
</comment>
<evidence type="ECO:0000259" key="14">
    <source>
        <dbReference type="SMART" id="SM01119"/>
    </source>
</evidence>
<comment type="cofactor">
    <cofactor evidence="1">
        <name>pyridoxal 5'-phosphate</name>
        <dbReference type="ChEBI" id="CHEBI:597326"/>
    </cofactor>
</comment>
<dbReference type="Gene3D" id="3.20.20.10">
    <property type="entry name" value="Alanine racemase"/>
    <property type="match status" value="1"/>
</dbReference>
<evidence type="ECO:0000256" key="8">
    <source>
        <dbReference type="ARBA" id="ARBA00023239"/>
    </source>
</evidence>
<evidence type="ECO:0000256" key="3">
    <source>
        <dbReference type="ARBA" id="ARBA00005323"/>
    </source>
</evidence>
<evidence type="ECO:0000256" key="10">
    <source>
        <dbReference type="ARBA" id="ARBA00055764"/>
    </source>
</evidence>
<comment type="cofactor">
    <cofactor evidence="2">
        <name>Zn(2+)</name>
        <dbReference type="ChEBI" id="CHEBI:29105"/>
    </cofactor>
</comment>
<evidence type="ECO:0000256" key="6">
    <source>
        <dbReference type="ARBA" id="ARBA00022833"/>
    </source>
</evidence>